<protein>
    <recommendedName>
        <fullName evidence="5">MORN repeat-containing protein</fullName>
    </recommendedName>
</protein>
<feature type="transmembrane region" description="Helical" evidence="2">
    <location>
        <begin position="7"/>
        <end position="29"/>
    </location>
</feature>
<keyword evidence="2" id="KW-1133">Transmembrane helix</keyword>
<dbReference type="RefSeq" id="WP_074883381.1">
    <property type="nucleotide sequence ID" value="NZ_FOXO01000002.1"/>
</dbReference>
<accession>A0A1I5QEI3</accession>
<evidence type="ECO:0000313" key="3">
    <source>
        <dbReference type="EMBL" id="SFP44557.1"/>
    </source>
</evidence>
<evidence type="ECO:0008006" key="5">
    <source>
        <dbReference type="Google" id="ProtNLM"/>
    </source>
</evidence>
<dbReference type="EMBL" id="FOXO01000002">
    <property type="protein sequence ID" value="SFP44557.1"/>
    <property type="molecule type" value="Genomic_DNA"/>
</dbReference>
<organism evidence="3 4">
    <name type="scientific">Butyrivibrio proteoclasticus</name>
    <dbReference type="NCBI Taxonomy" id="43305"/>
    <lineage>
        <taxon>Bacteria</taxon>
        <taxon>Bacillati</taxon>
        <taxon>Bacillota</taxon>
        <taxon>Clostridia</taxon>
        <taxon>Lachnospirales</taxon>
        <taxon>Lachnospiraceae</taxon>
        <taxon>Butyrivibrio</taxon>
    </lineage>
</organism>
<proteinExistence type="predicted"/>
<gene>
    <name evidence="3" type="ORF">SAMN04487928_10278</name>
</gene>
<keyword evidence="2" id="KW-0472">Membrane</keyword>
<dbReference type="Gene3D" id="2.20.110.10">
    <property type="entry name" value="Histone H3 K4-specific methyltransferase SET7/9 N-terminal domain"/>
    <property type="match status" value="1"/>
</dbReference>
<evidence type="ECO:0000256" key="1">
    <source>
        <dbReference type="SAM" id="MobiDB-lite"/>
    </source>
</evidence>
<evidence type="ECO:0000313" key="4">
    <source>
        <dbReference type="Proteomes" id="UP000182624"/>
    </source>
</evidence>
<dbReference type="Proteomes" id="UP000182624">
    <property type="component" value="Unassembled WGS sequence"/>
</dbReference>
<keyword evidence="2" id="KW-0812">Transmembrane</keyword>
<sequence length="346" mass="38341">MDKNEKIKVAITSGIVAAILLILVLFLALSGKKENDEKLLDKNISEYASLESSLNQNGDSGILISSESADSGASQNAEDNAGTAGSSEDSDMQANSIESVNDISGNSLYSTKAAVLKNIYKGLAIDTNAQLKEMYTYWSDNNTEAVRDLAHLERFEAMSYKLSGTQDFYYYGDLDSTGLPEGTGLAVYGDDQYYFGEWKVGKRNGNGTWINFYPDYSNYVVTEHMYTGAWSDDLPTGEGQEHYDYDFTKMNGDDIYVQNAIGSFENSYYNGKMYIITIDKDQNTEEWFGTCQGGTWQQVVNTHLDKDGKIPVLQNKNDEKDFVSMTEEGTKDNRVSGIIIGGKKAN</sequence>
<reference evidence="4" key="1">
    <citation type="submission" date="2016-10" db="EMBL/GenBank/DDBJ databases">
        <authorList>
            <person name="Varghese N."/>
            <person name="Submissions S."/>
        </authorList>
    </citation>
    <scope>NUCLEOTIDE SEQUENCE [LARGE SCALE GENOMIC DNA]</scope>
    <source>
        <strain evidence="4">P18</strain>
    </source>
</reference>
<keyword evidence="4" id="KW-1185">Reference proteome</keyword>
<dbReference type="AlphaFoldDB" id="A0A1I5QEI3"/>
<dbReference type="OrthoDB" id="2037076at2"/>
<name>A0A1I5QEI3_9FIRM</name>
<dbReference type="SUPFAM" id="SSF82185">
    <property type="entry name" value="Histone H3 K4-specific methyltransferase SET7/9 N-terminal domain"/>
    <property type="match status" value="1"/>
</dbReference>
<feature type="region of interest" description="Disordered" evidence="1">
    <location>
        <begin position="65"/>
        <end position="93"/>
    </location>
</feature>
<evidence type="ECO:0000256" key="2">
    <source>
        <dbReference type="SAM" id="Phobius"/>
    </source>
</evidence>